<dbReference type="InterPro" id="IPR036322">
    <property type="entry name" value="WD40_repeat_dom_sf"/>
</dbReference>
<dbReference type="AlphaFoldDB" id="A0A1D8NLW8"/>
<dbReference type="GO" id="GO:0071013">
    <property type="term" value="C:catalytic step 2 spliceosome"/>
    <property type="evidence" value="ECO:0007669"/>
    <property type="project" value="TreeGrafter"/>
</dbReference>
<accession>A0A1D8NLW8</accession>
<feature type="repeat" description="WD" evidence="4">
    <location>
        <begin position="1"/>
        <end position="36"/>
    </location>
</feature>
<dbReference type="eggNOG" id="KOG0265">
    <property type="taxonomic scope" value="Eukaryota"/>
</dbReference>
<dbReference type="PANTHER" id="PTHR22842:SF3">
    <property type="entry name" value="WD REPEAT DOMAIN-CONTAINING PROTEIN 83"/>
    <property type="match status" value="1"/>
</dbReference>
<dbReference type="GeneID" id="2907708"/>
<dbReference type="SMART" id="SM00320">
    <property type="entry name" value="WD40"/>
    <property type="match status" value="4"/>
</dbReference>
<dbReference type="EMBL" id="CP017558">
    <property type="protein sequence ID" value="AOW06626.1"/>
    <property type="molecule type" value="Genomic_DNA"/>
</dbReference>
<gene>
    <name evidence="7" type="ORF">B0I71DRAFT_75350</name>
    <name evidence="6" type="ORF">YALI1_F05958g</name>
</gene>
<evidence type="ECO:0000256" key="3">
    <source>
        <dbReference type="ARBA" id="ARBA00038145"/>
    </source>
</evidence>
<reference evidence="7 9" key="2">
    <citation type="submission" date="2018-07" db="EMBL/GenBank/DDBJ databases">
        <title>Draft Genome Assemblies for Five Robust Yarrowia lipolytica Strains Exhibiting High Lipid Production and Pentose Sugar Utilization and Sugar Alcohol Secretion from Undetoxified Lignocellulosic Biomass Hydrolysates.</title>
        <authorList>
            <consortium name="DOE Joint Genome Institute"/>
            <person name="Walker C."/>
            <person name="Ryu S."/>
            <person name="Na H."/>
            <person name="Zane M."/>
            <person name="LaButti K."/>
            <person name="Lipzen A."/>
            <person name="Haridas S."/>
            <person name="Barry K."/>
            <person name="Grigoriev I.V."/>
            <person name="Quarterman J."/>
            <person name="Slininger P."/>
            <person name="Dien B."/>
            <person name="Trinh C.T."/>
        </authorList>
    </citation>
    <scope>NUCLEOTIDE SEQUENCE [LARGE SCALE GENOMIC DNA]</scope>
    <source>
        <strain evidence="7 9">YB392</strain>
    </source>
</reference>
<dbReference type="PANTHER" id="PTHR22842">
    <property type="entry name" value="WD40 REPEAT PROTEIN"/>
    <property type="match status" value="1"/>
</dbReference>
<evidence type="ECO:0000313" key="6">
    <source>
        <dbReference type="EMBL" id="AOW06626.1"/>
    </source>
</evidence>
<dbReference type="Gene3D" id="2.130.10.10">
    <property type="entry name" value="YVTN repeat-like/Quinoprotein amine dehydrogenase"/>
    <property type="match status" value="2"/>
</dbReference>
<dbReference type="KEGG" id="yli:2907708"/>
<evidence type="ECO:0000313" key="9">
    <source>
        <dbReference type="Proteomes" id="UP000256601"/>
    </source>
</evidence>
<comment type="similarity">
    <text evidence="3">Belongs to the WD repeat MORG1 family.</text>
</comment>
<dbReference type="InterPro" id="IPR015943">
    <property type="entry name" value="WD40/YVTN_repeat-like_dom_sf"/>
</dbReference>
<evidence type="ECO:0000256" key="2">
    <source>
        <dbReference type="ARBA" id="ARBA00022490"/>
    </source>
</evidence>
<sequence>MITCVQHNHSGTHLLSGTSAGTVQLWNAETHKHVTTFAQEHAVSRDLRAIAISRDGEIFASGGDDRHVIVWDTARGSLVSRLSDHLGHVTDVSIPGWSRDLLFSASHDGTAKCWDLRARSSRAPIQSFKSRGAINGVASPAAGYVVTCSSDGSMSVYDVRAGEQAVTTVTGDVVSGMTVSLSSPFIVGLGSRNVFLCDLGTGLELERRVCGSATSGISFFDNDSKVVVSAGHDLFWYQVGGEKSGRRSLGGKVGSFSVDNRKGTKELAVVVGGELEWIRVDGSEGPGGSEGPEVSSGQP</sequence>
<evidence type="ECO:0000256" key="4">
    <source>
        <dbReference type="PROSITE-ProRule" id="PRU00221"/>
    </source>
</evidence>
<protein>
    <submittedName>
        <fullName evidence="7">WD40-repeat-containing domain protein</fullName>
    </submittedName>
</protein>
<evidence type="ECO:0000313" key="8">
    <source>
        <dbReference type="Proteomes" id="UP000182444"/>
    </source>
</evidence>
<dbReference type="InterPro" id="IPR001680">
    <property type="entry name" value="WD40_rpt"/>
</dbReference>
<proteinExistence type="inferred from homology"/>
<dbReference type="Proteomes" id="UP000256601">
    <property type="component" value="Unassembled WGS sequence"/>
</dbReference>
<dbReference type="InterPro" id="IPR051980">
    <property type="entry name" value="WD_repeat_MORG1"/>
</dbReference>
<evidence type="ECO:0000313" key="7">
    <source>
        <dbReference type="EMBL" id="RDW29262.1"/>
    </source>
</evidence>
<dbReference type="GO" id="GO:0005737">
    <property type="term" value="C:cytoplasm"/>
    <property type="evidence" value="ECO:0007669"/>
    <property type="project" value="UniProtKB-SubCell"/>
</dbReference>
<dbReference type="GO" id="GO:0000398">
    <property type="term" value="P:mRNA splicing, via spliceosome"/>
    <property type="evidence" value="ECO:0007669"/>
    <property type="project" value="TreeGrafter"/>
</dbReference>
<dbReference type="EMBL" id="KZ857324">
    <property type="protein sequence ID" value="RDW29262.1"/>
    <property type="molecule type" value="Genomic_DNA"/>
</dbReference>
<reference evidence="6 8" key="1">
    <citation type="journal article" date="2016" name="PLoS ONE">
        <title>Sequence Assembly of Yarrowia lipolytica Strain W29/CLIB89 Shows Transposable Element Diversity.</title>
        <authorList>
            <person name="Magnan C."/>
            <person name="Yu J."/>
            <person name="Chang I."/>
            <person name="Jahn E."/>
            <person name="Kanomata Y."/>
            <person name="Wu J."/>
            <person name="Zeller M."/>
            <person name="Oakes M."/>
            <person name="Baldi P."/>
            <person name="Sandmeyer S."/>
        </authorList>
    </citation>
    <scope>NUCLEOTIDE SEQUENCE [LARGE SCALE GENOMIC DNA]</scope>
    <source>
        <strain evidence="6">CLIB89</strain>
        <strain evidence="8">CLIB89(W29)</strain>
    </source>
</reference>
<dbReference type="OMA" id="GELEWIR"/>
<dbReference type="VEuPathDB" id="FungiDB:YALI1_F05958g"/>
<dbReference type="Pfam" id="PF00400">
    <property type="entry name" value="WD40"/>
    <property type="match status" value="4"/>
</dbReference>
<dbReference type="PROSITE" id="PS50082">
    <property type="entry name" value="WD_REPEATS_2"/>
    <property type="match status" value="2"/>
</dbReference>
<dbReference type="Proteomes" id="UP000182444">
    <property type="component" value="Chromosome 1F"/>
</dbReference>
<comment type="subcellular location">
    <subcellularLocation>
        <location evidence="1">Cytoplasm</location>
    </subcellularLocation>
</comment>
<evidence type="ECO:0000256" key="5">
    <source>
        <dbReference type="SAM" id="MobiDB-lite"/>
    </source>
</evidence>
<organism evidence="6 8">
    <name type="scientific">Yarrowia lipolytica</name>
    <name type="common">Candida lipolytica</name>
    <dbReference type="NCBI Taxonomy" id="4952"/>
    <lineage>
        <taxon>Eukaryota</taxon>
        <taxon>Fungi</taxon>
        <taxon>Dikarya</taxon>
        <taxon>Ascomycota</taxon>
        <taxon>Saccharomycotina</taxon>
        <taxon>Dipodascomycetes</taxon>
        <taxon>Dipodascales</taxon>
        <taxon>Dipodascales incertae sedis</taxon>
        <taxon>Yarrowia</taxon>
    </lineage>
</organism>
<dbReference type="SUPFAM" id="SSF50978">
    <property type="entry name" value="WD40 repeat-like"/>
    <property type="match status" value="1"/>
</dbReference>
<name>A0A1D8NLW8_YARLL</name>
<feature type="region of interest" description="Disordered" evidence="5">
    <location>
        <begin position="280"/>
        <end position="299"/>
    </location>
</feature>
<feature type="repeat" description="WD" evidence="4">
    <location>
        <begin position="47"/>
        <end position="81"/>
    </location>
</feature>
<evidence type="ECO:0000256" key="1">
    <source>
        <dbReference type="ARBA" id="ARBA00004496"/>
    </source>
</evidence>
<keyword evidence="4" id="KW-0853">WD repeat</keyword>
<dbReference type="VEuPathDB" id="FungiDB:YALI0_F03971g"/>
<keyword evidence="2" id="KW-0963">Cytoplasm</keyword>